<dbReference type="EMBL" id="VTPY01000008">
    <property type="protein sequence ID" value="KAA0010016.1"/>
    <property type="molecule type" value="Genomic_DNA"/>
</dbReference>
<accession>A0A7V7FXS3</accession>
<dbReference type="InterPro" id="IPR009078">
    <property type="entry name" value="Ferritin-like_SF"/>
</dbReference>
<dbReference type="Gene3D" id="1.20.1260.10">
    <property type="match status" value="1"/>
</dbReference>
<dbReference type="RefSeq" id="WP_149329980.1">
    <property type="nucleotide sequence ID" value="NZ_VTPY01000008.1"/>
</dbReference>
<dbReference type="AlphaFoldDB" id="A0A7V7FXS3"/>
<organism evidence="1 2">
    <name type="scientific">Billgrantia pellis</name>
    <dbReference type="NCBI Taxonomy" id="2606936"/>
    <lineage>
        <taxon>Bacteria</taxon>
        <taxon>Pseudomonadati</taxon>
        <taxon>Pseudomonadota</taxon>
        <taxon>Gammaproteobacteria</taxon>
        <taxon>Oceanospirillales</taxon>
        <taxon>Halomonadaceae</taxon>
        <taxon>Billgrantia</taxon>
    </lineage>
</organism>
<keyword evidence="2" id="KW-1185">Reference proteome</keyword>
<dbReference type="Proteomes" id="UP000486760">
    <property type="component" value="Unassembled WGS sequence"/>
</dbReference>
<dbReference type="CDD" id="cd07909">
    <property type="entry name" value="YciF"/>
    <property type="match status" value="1"/>
</dbReference>
<dbReference type="InterPro" id="IPR010287">
    <property type="entry name" value="DUF892_YciF-like"/>
</dbReference>
<gene>
    <name evidence="1" type="ORF">F0A17_19220</name>
</gene>
<evidence type="ECO:0000313" key="2">
    <source>
        <dbReference type="Proteomes" id="UP000486760"/>
    </source>
</evidence>
<name>A0A7V7FXS3_9GAMM</name>
<reference evidence="1 2" key="1">
    <citation type="submission" date="2019-08" db="EMBL/GenBank/DDBJ databases">
        <title>Bioinformatics analysis of the strain L3 and L5.</title>
        <authorList>
            <person name="Li X."/>
        </authorList>
    </citation>
    <scope>NUCLEOTIDE SEQUENCE [LARGE SCALE GENOMIC DNA]</scope>
    <source>
        <strain evidence="1 2">L5</strain>
    </source>
</reference>
<dbReference type="SUPFAM" id="SSF47240">
    <property type="entry name" value="Ferritin-like"/>
    <property type="match status" value="1"/>
</dbReference>
<sequence length="163" mass="18223">MKIESPKDLFIRLLSEANSAEKQMTRSLPKMARAADDEKLVEAFKEHLEETRAQVERIEQVVDSDDSIRLRRIKNYGMESLIDEAQELIDNSEKGPVRDAGLIGAAQKVEHLEIAAYGTLATLADQLGFTQAKQLLAETLQEEKSADEKLTKLAKNDVNRKAG</sequence>
<dbReference type="PANTHER" id="PTHR30565:SF9">
    <property type="entry name" value="PROTEIN YCIF"/>
    <property type="match status" value="1"/>
</dbReference>
<comment type="caution">
    <text evidence="1">The sequence shown here is derived from an EMBL/GenBank/DDBJ whole genome shotgun (WGS) entry which is preliminary data.</text>
</comment>
<proteinExistence type="predicted"/>
<dbReference type="PANTHER" id="PTHR30565">
    <property type="entry name" value="PROTEIN YCIF"/>
    <property type="match status" value="1"/>
</dbReference>
<dbReference type="InterPro" id="IPR012347">
    <property type="entry name" value="Ferritin-like"/>
</dbReference>
<protein>
    <submittedName>
        <fullName evidence="1">Ferritin-like domain-containing protein</fullName>
    </submittedName>
</protein>
<evidence type="ECO:0000313" key="1">
    <source>
        <dbReference type="EMBL" id="KAA0010016.1"/>
    </source>
</evidence>
<dbReference type="InterPro" id="IPR047114">
    <property type="entry name" value="YciF"/>
</dbReference>
<dbReference type="Pfam" id="PF05974">
    <property type="entry name" value="DUF892"/>
    <property type="match status" value="1"/>
</dbReference>